<dbReference type="Proteomes" id="UP000316921">
    <property type="component" value="Chromosome"/>
</dbReference>
<evidence type="ECO:0000313" key="1">
    <source>
        <dbReference type="EMBL" id="QDU69573.1"/>
    </source>
</evidence>
<dbReference type="PANTHER" id="PTHR33428">
    <property type="entry name" value="CHLOROPHYLLASE-2, CHLOROPLASTIC"/>
    <property type="match status" value="1"/>
</dbReference>
<evidence type="ECO:0000313" key="2">
    <source>
        <dbReference type="Proteomes" id="UP000316921"/>
    </source>
</evidence>
<dbReference type="SUPFAM" id="SSF53474">
    <property type="entry name" value="alpha/beta-Hydrolases"/>
    <property type="match status" value="1"/>
</dbReference>
<proteinExistence type="predicted"/>
<keyword evidence="1" id="KW-0378">Hydrolase</keyword>
<reference evidence="1 2" key="1">
    <citation type="submission" date="2019-02" db="EMBL/GenBank/DDBJ databases">
        <title>Deep-cultivation of Planctomycetes and their phenomic and genomic characterization uncovers novel biology.</title>
        <authorList>
            <person name="Wiegand S."/>
            <person name="Jogler M."/>
            <person name="Boedeker C."/>
            <person name="Pinto D."/>
            <person name="Vollmers J."/>
            <person name="Rivas-Marin E."/>
            <person name="Kohn T."/>
            <person name="Peeters S.H."/>
            <person name="Heuer A."/>
            <person name="Rast P."/>
            <person name="Oberbeckmann S."/>
            <person name="Bunk B."/>
            <person name="Jeske O."/>
            <person name="Meyerdierks A."/>
            <person name="Storesund J.E."/>
            <person name="Kallscheuer N."/>
            <person name="Luecker S."/>
            <person name="Lage O.M."/>
            <person name="Pohl T."/>
            <person name="Merkel B.J."/>
            <person name="Hornburger P."/>
            <person name="Mueller R.-W."/>
            <person name="Bruemmer F."/>
            <person name="Labrenz M."/>
            <person name="Spormann A.M."/>
            <person name="Op den Camp H."/>
            <person name="Overmann J."/>
            <person name="Amann R."/>
            <person name="Jetten M.S.M."/>
            <person name="Mascher T."/>
            <person name="Medema M.H."/>
            <person name="Devos D.P."/>
            <person name="Kaster A.-K."/>
            <person name="Ovreas L."/>
            <person name="Rohde M."/>
            <person name="Galperin M.Y."/>
            <person name="Jogler C."/>
        </authorList>
    </citation>
    <scope>NUCLEOTIDE SEQUENCE [LARGE SCALE GENOMIC DNA]</scope>
    <source>
        <strain evidence="1 2">Pla133</strain>
    </source>
</reference>
<protein>
    <submittedName>
        <fullName evidence="1">Alpha/beta hydrolase family protein</fullName>
    </submittedName>
</protein>
<dbReference type="AlphaFoldDB" id="A0A518BRI9"/>
<dbReference type="EMBL" id="CP036287">
    <property type="protein sequence ID" value="QDU69573.1"/>
    <property type="molecule type" value="Genomic_DNA"/>
</dbReference>
<dbReference type="KEGG" id="pbap:Pla133_46930"/>
<sequence>MLVAIALTVAAACQGEPPAAAPFHAVGFHSSWVLDEGRRYRYPGDSGAVYGGPHGAPRPVLVNEWYPATGTDPERAMVHGDYFAIESAGERIAPFAQALAEYAREIAREEVGAQTFEAALNTPARVFRDAEPATGPFPVVLYHSGAGSSFEDNAAFCARLASRGYVVLGSAFCRADGSDLGIDGGDGSGDDLELLTRHAASLPHADAGHLALAGHSAGAQAVLRHACKPSSRVDALVLLDTTVDYYGLDMPLHARLVDEVLAAADDLALPLFAAASSEASFQLCDRLDRCRRIYWTVPALGHNEYIAQGLQALTADDSEHATAVRAAHTRLVDDAVAFLDAELRGEGGALARAISAGRASTIGGPAPHVELAEVGVAAPAPYDPQSPNPPTPRQLPHLLRERGPALTGEVLVRFAGRGCPWEESNMVLGSLLWELVETEGRVGEARDLLARIETFRPRVTSLFTFLADFAELVGRRADARRAVAVHSALAPDDEALRSRLADLSDPASDR</sequence>
<dbReference type="GO" id="GO:0016787">
    <property type="term" value="F:hydrolase activity"/>
    <property type="evidence" value="ECO:0007669"/>
    <property type="project" value="UniProtKB-KW"/>
</dbReference>
<organism evidence="1 2">
    <name type="scientific">Engelhardtia mirabilis</name>
    <dbReference type="NCBI Taxonomy" id="2528011"/>
    <lineage>
        <taxon>Bacteria</taxon>
        <taxon>Pseudomonadati</taxon>
        <taxon>Planctomycetota</taxon>
        <taxon>Planctomycetia</taxon>
        <taxon>Planctomycetia incertae sedis</taxon>
        <taxon>Engelhardtia</taxon>
    </lineage>
</organism>
<dbReference type="Gene3D" id="3.40.50.1820">
    <property type="entry name" value="alpha/beta hydrolase"/>
    <property type="match status" value="2"/>
</dbReference>
<accession>A0A518BRI9</accession>
<dbReference type="RefSeq" id="WP_145069589.1">
    <property type="nucleotide sequence ID" value="NZ_CP036287.1"/>
</dbReference>
<keyword evidence="2" id="KW-1185">Reference proteome</keyword>
<dbReference type="InterPro" id="IPR029058">
    <property type="entry name" value="AB_hydrolase_fold"/>
</dbReference>
<dbReference type="PANTHER" id="PTHR33428:SF14">
    <property type="entry name" value="CARBOXYLESTERASE TYPE B DOMAIN-CONTAINING PROTEIN"/>
    <property type="match status" value="1"/>
</dbReference>
<gene>
    <name evidence="1" type="ORF">Pla133_46930</name>
</gene>
<name>A0A518BRI9_9BACT</name>